<name>A0A8C9T0E6_SCLFO</name>
<gene>
    <name evidence="3" type="primary">RELCH</name>
    <name evidence="3" type="synonym">LOC108919687</name>
</gene>
<reference evidence="3 4" key="1">
    <citation type="submission" date="2019-04" db="EMBL/GenBank/DDBJ databases">
        <authorList>
            <consortium name="Wellcome Sanger Institute Data Sharing"/>
        </authorList>
    </citation>
    <scope>NUCLEOTIDE SEQUENCE [LARGE SCALE GENOMIC DNA]</scope>
</reference>
<dbReference type="GO" id="GO:0032367">
    <property type="term" value="P:intracellular cholesterol transport"/>
    <property type="evidence" value="ECO:0007669"/>
    <property type="project" value="InterPro"/>
</dbReference>
<sequence>MAACSVNPFNGSDSEDENENEKEKSAGDGAPGCRSGALSPKTDSQPAALLSGSKTSPSLEAVPGVSEARLSVDAVAAQLLRDQYILTALELHTELLESGRELPRLRDYFSNPGNFEKQGGTPPAVKEQGGMARVISAYIADRAGSVSTLDSLDFARYSDDGHREADDRVAVLEFELRKAKDTIQALRANLTQAAEREVPSQEKRSFKSSPEIQEPIRPLEKRALNFLVNEYLLKNNYKLSSITFSDENDDQDFELWDDVGLNIPKPPGLLHLYRNGGSRPTFPRSTADIGVGVEAKELLGVSITHETLQEHAEVVLELQYQVDLLNSEKQSLAEQIKHLQRYIKARGTQGIVWRPNSFKVATTFSAFRNLSPAFHKALLSFCRTSIDSRLGSEVSHIASSEESLLLTLGRCLPHIVPNVLLAKREELIPLILSTACLHPEPKERDQLLHILFNLIKRPDDEQRQMILTGCVAFACHVGPTRVEAELLPQCWEQINHKYPERRLLVAESCGVLAPYLLDTIRSSLVLSMLQQMLAEDKSDPVREAVVRSLGIIMGYINDPDKYPQGFELMLLSLSDPSERVVCAAHQVLIPALAAWATKMGTLQSQLLTSLLARIEGLIRESDHGLDEHKLRTLLSALQSLTPPLFAMVLQSAPFTPQADPQDGAPPIEVTRFPRPASLLQDVAVIIGSREKLTVLLQLYDHQLEHEGTTGWASLLWVVNQLLPQLIGIVGRISITSTTCVHEFSRFFWRFCRTFGRIFTNTKVKPQFQEILRLSEENVGECILTKATVPIYATGVLTCYNQEEDRKLLVAFLEDVMMTLSLSHAPLDSLKASFVELGANPAYHELLLTVLWYGVVHTSAHVRCTAARMFEVRFFCSFSPLLHNYIVI</sequence>
<proteinExistence type="predicted"/>
<dbReference type="PANTHER" id="PTHR32059">
    <property type="entry name" value="RAB11-BINDING PROTEIN RELCH"/>
    <property type="match status" value="1"/>
</dbReference>
<organism evidence="3 4">
    <name type="scientific">Scleropages formosus</name>
    <name type="common">Asian bonytongue</name>
    <name type="synonym">Osteoglossum formosum</name>
    <dbReference type="NCBI Taxonomy" id="113540"/>
    <lineage>
        <taxon>Eukaryota</taxon>
        <taxon>Metazoa</taxon>
        <taxon>Chordata</taxon>
        <taxon>Craniata</taxon>
        <taxon>Vertebrata</taxon>
        <taxon>Euteleostomi</taxon>
        <taxon>Actinopterygii</taxon>
        <taxon>Neopterygii</taxon>
        <taxon>Teleostei</taxon>
        <taxon>Osteoglossocephala</taxon>
        <taxon>Osteoglossomorpha</taxon>
        <taxon>Osteoglossiformes</taxon>
        <taxon>Osteoglossidae</taxon>
        <taxon>Scleropages</taxon>
    </lineage>
</organism>
<dbReference type="InterPro" id="IPR040362">
    <property type="entry name" value="RELCH"/>
</dbReference>
<evidence type="ECO:0000256" key="1">
    <source>
        <dbReference type="SAM" id="Coils"/>
    </source>
</evidence>
<protein>
    <submittedName>
        <fullName evidence="3">RAB11 binding and LisH domain, coiled-coil and HEAT repeat containing</fullName>
    </submittedName>
</protein>
<feature type="coiled-coil region" evidence="1">
    <location>
        <begin position="169"/>
        <end position="196"/>
    </location>
</feature>
<dbReference type="SMART" id="SM00667">
    <property type="entry name" value="LisH"/>
    <property type="match status" value="1"/>
</dbReference>
<accession>A0A8C9T0E6</accession>
<feature type="coiled-coil region" evidence="1">
    <location>
        <begin position="315"/>
        <end position="342"/>
    </location>
</feature>
<evidence type="ECO:0000256" key="2">
    <source>
        <dbReference type="SAM" id="MobiDB-lite"/>
    </source>
</evidence>
<evidence type="ECO:0000313" key="4">
    <source>
        <dbReference type="Proteomes" id="UP000694397"/>
    </source>
</evidence>
<dbReference type="GO" id="GO:0005802">
    <property type="term" value="C:trans-Golgi network"/>
    <property type="evidence" value="ECO:0007669"/>
    <property type="project" value="InterPro"/>
</dbReference>
<dbReference type="InterPro" id="IPR011989">
    <property type="entry name" value="ARM-like"/>
</dbReference>
<dbReference type="InterPro" id="IPR016024">
    <property type="entry name" value="ARM-type_fold"/>
</dbReference>
<dbReference type="InterPro" id="IPR006594">
    <property type="entry name" value="LisH"/>
</dbReference>
<dbReference type="GeneTree" id="ENSGT00390000004385"/>
<dbReference type="PANTHER" id="PTHR32059:SF0">
    <property type="entry name" value="RAB11-BINDING PROTEIN RELCH"/>
    <property type="match status" value="1"/>
</dbReference>
<reference evidence="3" key="2">
    <citation type="submission" date="2025-08" db="UniProtKB">
        <authorList>
            <consortium name="Ensembl"/>
        </authorList>
    </citation>
    <scope>IDENTIFICATION</scope>
</reference>
<dbReference type="PROSITE" id="PS50896">
    <property type="entry name" value="LISH"/>
    <property type="match status" value="1"/>
</dbReference>
<feature type="region of interest" description="Disordered" evidence="2">
    <location>
        <begin position="1"/>
        <end position="60"/>
    </location>
</feature>
<dbReference type="Gene3D" id="1.25.10.10">
    <property type="entry name" value="Leucine-rich Repeat Variant"/>
    <property type="match status" value="1"/>
</dbReference>
<dbReference type="SUPFAM" id="SSF48371">
    <property type="entry name" value="ARM repeat"/>
    <property type="match status" value="1"/>
</dbReference>
<dbReference type="Ensembl" id="ENSSFOT00015045799.1">
    <property type="protein sequence ID" value="ENSSFOP00015041447.1"/>
    <property type="gene ID" value="ENSSFOG00015018836.2"/>
</dbReference>
<dbReference type="Proteomes" id="UP000694397">
    <property type="component" value="Chromosome 16"/>
</dbReference>
<keyword evidence="1" id="KW-0175">Coiled coil</keyword>
<dbReference type="GO" id="GO:0055037">
    <property type="term" value="C:recycling endosome"/>
    <property type="evidence" value="ECO:0007669"/>
    <property type="project" value="TreeGrafter"/>
</dbReference>
<dbReference type="AlphaFoldDB" id="A0A8C9T0E6"/>
<evidence type="ECO:0000313" key="3">
    <source>
        <dbReference type="Ensembl" id="ENSSFOP00015041447.1"/>
    </source>
</evidence>
<keyword evidence="4" id="KW-1185">Reference proteome</keyword>
<reference evidence="3" key="3">
    <citation type="submission" date="2025-09" db="UniProtKB">
        <authorList>
            <consortium name="Ensembl"/>
        </authorList>
    </citation>
    <scope>IDENTIFICATION</scope>
</reference>